<name>A0A251TLU1_HELAN</name>
<keyword evidence="1" id="KW-0472">Membrane</keyword>
<evidence type="ECO:0000256" key="1">
    <source>
        <dbReference type="SAM" id="Phobius"/>
    </source>
</evidence>
<evidence type="ECO:0000313" key="2">
    <source>
        <dbReference type="EMBL" id="OTG11582.1"/>
    </source>
</evidence>
<reference evidence="3" key="1">
    <citation type="journal article" date="2017" name="Nature">
        <title>The sunflower genome provides insights into oil metabolism, flowering and Asterid evolution.</title>
        <authorList>
            <person name="Badouin H."/>
            <person name="Gouzy J."/>
            <person name="Grassa C.J."/>
            <person name="Murat F."/>
            <person name="Staton S.E."/>
            <person name="Cottret L."/>
            <person name="Lelandais-Briere C."/>
            <person name="Owens G.L."/>
            <person name="Carrere S."/>
            <person name="Mayjonade B."/>
            <person name="Legrand L."/>
            <person name="Gill N."/>
            <person name="Kane N.C."/>
            <person name="Bowers J.E."/>
            <person name="Hubner S."/>
            <person name="Bellec A."/>
            <person name="Berard A."/>
            <person name="Berges H."/>
            <person name="Blanchet N."/>
            <person name="Boniface M.C."/>
            <person name="Brunel D."/>
            <person name="Catrice O."/>
            <person name="Chaidir N."/>
            <person name="Claudel C."/>
            <person name="Donnadieu C."/>
            <person name="Faraut T."/>
            <person name="Fievet G."/>
            <person name="Helmstetter N."/>
            <person name="King M."/>
            <person name="Knapp S.J."/>
            <person name="Lai Z."/>
            <person name="Le Paslier M.C."/>
            <person name="Lippi Y."/>
            <person name="Lorenzon L."/>
            <person name="Mandel J.R."/>
            <person name="Marage G."/>
            <person name="Marchand G."/>
            <person name="Marquand E."/>
            <person name="Bret-Mestries E."/>
            <person name="Morien E."/>
            <person name="Nambeesan S."/>
            <person name="Nguyen T."/>
            <person name="Pegot-Espagnet P."/>
            <person name="Pouilly N."/>
            <person name="Raftis F."/>
            <person name="Sallet E."/>
            <person name="Schiex T."/>
            <person name="Thomas J."/>
            <person name="Vandecasteele C."/>
            <person name="Vares D."/>
            <person name="Vear F."/>
            <person name="Vautrin S."/>
            <person name="Crespi M."/>
            <person name="Mangin B."/>
            <person name="Burke J.M."/>
            <person name="Salse J."/>
            <person name="Munos S."/>
            <person name="Vincourt P."/>
            <person name="Rieseberg L.H."/>
            <person name="Langlade N.B."/>
        </authorList>
    </citation>
    <scope>NUCLEOTIDE SEQUENCE [LARGE SCALE GENOMIC DNA]</scope>
    <source>
        <strain evidence="3">cv. SF193</strain>
    </source>
</reference>
<sequence>MHMVVVTLALGVFQKKLIFFTFHPKVFHKLLLTQNYLFFTFSPKLFIFYNLSS</sequence>
<keyword evidence="3" id="KW-1185">Reference proteome</keyword>
<dbReference type="EMBL" id="CM007899">
    <property type="protein sequence ID" value="OTG11582.1"/>
    <property type="molecule type" value="Genomic_DNA"/>
</dbReference>
<gene>
    <name evidence="2" type="ORF">HannXRQ_Chr10g0300321</name>
</gene>
<keyword evidence="1" id="KW-0812">Transmembrane</keyword>
<protein>
    <submittedName>
        <fullName evidence="2">Uncharacterized protein</fullName>
    </submittedName>
</protein>
<dbReference type="InParanoid" id="A0A251TLU1"/>
<evidence type="ECO:0000313" key="3">
    <source>
        <dbReference type="Proteomes" id="UP000215914"/>
    </source>
</evidence>
<keyword evidence="1" id="KW-1133">Transmembrane helix</keyword>
<proteinExistence type="predicted"/>
<accession>A0A251TLU1</accession>
<dbReference type="Proteomes" id="UP000215914">
    <property type="component" value="Chromosome 10"/>
</dbReference>
<feature type="transmembrane region" description="Helical" evidence="1">
    <location>
        <begin position="30"/>
        <end position="51"/>
    </location>
</feature>
<dbReference type="AlphaFoldDB" id="A0A251TLU1"/>
<organism evidence="2 3">
    <name type="scientific">Helianthus annuus</name>
    <name type="common">Common sunflower</name>
    <dbReference type="NCBI Taxonomy" id="4232"/>
    <lineage>
        <taxon>Eukaryota</taxon>
        <taxon>Viridiplantae</taxon>
        <taxon>Streptophyta</taxon>
        <taxon>Embryophyta</taxon>
        <taxon>Tracheophyta</taxon>
        <taxon>Spermatophyta</taxon>
        <taxon>Magnoliopsida</taxon>
        <taxon>eudicotyledons</taxon>
        <taxon>Gunneridae</taxon>
        <taxon>Pentapetalae</taxon>
        <taxon>asterids</taxon>
        <taxon>campanulids</taxon>
        <taxon>Asterales</taxon>
        <taxon>Asteraceae</taxon>
        <taxon>Asteroideae</taxon>
        <taxon>Heliantheae alliance</taxon>
        <taxon>Heliantheae</taxon>
        <taxon>Helianthus</taxon>
    </lineage>
</organism>